<reference evidence="2 3" key="1">
    <citation type="journal article" date="2012" name="BMC Genomics">
        <title>Comparative genomic analysis of human infective Trypanosoma cruzi lineages with the bat-restricted subspecies T. cruzi marinkellei.</title>
        <authorList>
            <person name="Franzen O."/>
            <person name="Talavera-Lopez C."/>
            <person name="Ochaya S."/>
            <person name="Butler C.E."/>
            <person name="Messenger L.A."/>
            <person name="Lewis M.D."/>
            <person name="Llewellyn M.S."/>
            <person name="Marinkelle C.J."/>
            <person name="Tyler K.M."/>
            <person name="Miles M.A."/>
            <person name="Andersson B."/>
        </authorList>
    </citation>
    <scope>NUCLEOTIDE SEQUENCE [LARGE SCALE GENOMIC DNA]</scope>
    <source>
        <strain evidence="2 3">B7</strain>
    </source>
</reference>
<sequence length="668" mass="74027">MSAAKGHMKKGRGKEVVPDDDEVDKDAPSLSRVRLSSYDVESSTQQRRKKRKQEQHKKTVFDSTRVAHTDHETSFSDLADDTRPEGGEEEKEFLFDKSVRNAMRPSVTSQFRLMWCWPTSSTNQLDVVCERGPRNVRPTSIVELRGEPFLREESRRVAVVVNCGERFLLPLLPRPREGNDEQENGVFWRTSARPYQDLPPSFAELLVGTVQDLERASNIVQNLTSSFDTQADGAGICDGVSTKEGEEEETEVGSAGSLCTFFFRSLPYRTLWLYQFSKCLIISLPCEERLISLNLRRSTHSTKVFPQLMTKCIECTGSFRLPSCMVPLDISEVYDRPFLAVGTVCHGVLVVLLENGMCASVVHRLPLSGLSTSMFPVTHICAVFPPLRCENAKGGGLGVWGAKSAFLSQCLEGAILCASPYENRTVVVKCSSAGGEGCGFEPPPPTRTVARFLCSTPYSSPEFGPIIATIDGRLLHFAVDDTKLKETEGSSTKSQRKDSRQHYGAFDLVSPEVFYVNTMRTLLGVTPNHFCEGGPVRQKVSHSRYKASFERHWLCLTSISHQLILLDRNVASYAKHSAITLTVPTSPSFVATASTLESCPPEMSKEKQKNDSSCVDNGAREISGDDTVYPTALEDGISGISWVRVTDGMLQVVAAHHQNWLTVVTWEV</sequence>
<dbReference type="Proteomes" id="UP000007350">
    <property type="component" value="Unassembled WGS sequence"/>
</dbReference>
<keyword evidence="3" id="KW-1185">Reference proteome</keyword>
<feature type="region of interest" description="Disordered" evidence="1">
    <location>
        <begin position="1"/>
        <end position="90"/>
    </location>
</feature>
<feature type="compositionally biased region" description="Basic and acidic residues" evidence="1">
    <location>
        <begin position="56"/>
        <end position="90"/>
    </location>
</feature>
<organism evidence="2 3">
    <name type="scientific">Trypanosoma cruzi marinkellei</name>
    <dbReference type="NCBI Taxonomy" id="85056"/>
    <lineage>
        <taxon>Eukaryota</taxon>
        <taxon>Discoba</taxon>
        <taxon>Euglenozoa</taxon>
        <taxon>Kinetoplastea</taxon>
        <taxon>Metakinetoplastina</taxon>
        <taxon>Trypanosomatida</taxon>
        <taxon>Trypanosomatidae</taxon>
        <taxon>Trypanosoma</taxon>
        <taxon>Schizotrypanum</taxon>
    </lineage>
</organism>
<feature type="compositionally biased region" description="Basic residues" evidence="1">
    <location>
        <begin position="46"/>
        <end position="55"/>
    </location>
</feature>
<comment type="caution">
    <text evidence="2">The sequence shown here is derived from an EMBL/GenBank/DDBJ whole genome shotgun (WGS) entry which is preliminary data.</text>
</comment>
<gene>
    <name evidence="2" type="ORF">MOQ_008202</name>
</gene>
<feature type="region of interest" description="Disordered" evidence="1">
    <location>
        <begin position="600"/>
        <end position="619"/>
    </location>
</feature>
<evidence type="ECO:0000313" key="2">
    <source>
        <dbReference type="EMBL" id="EKF28060.1"/>
    </source>
</evidence>
<protein>
    <submittedName>
        <fullName evidence="2">Uncharacterized protein</fullName>
    </submittedName>
</protein>
<dbReference type="AlphaFoldDB" id="K2MLL7"/>
<proteinExistence type="predicted"/>
<dbReference type="OrthoDB" id="273415at2759"/>
<evidence type="ECO:0000256" key="1">
    <source>
        <dbReference type="SAM" id="MobiDB-lite"/>
    </source>
</evidence>
<accession>K2MLL7</accession>
<dbReference type="EMBL" id="AHKC01016879">
    <property type="protein sequence ID" value="EKF28060.1"/>
    <property type="molecule type" value="Genomic_DNA"/>
</dbReference>
<feature type="compositionally biased region" description="Basic residues" evidence="1">
    <location>
        <begin position="1"/>
        <end position="12"/>
    </location>
</feature>
<evidence type="ECO:0000313" key="3">
    <source>
        <dbReference type="Proteomes" id="UP000007350"/>
    </source>
</evidence>
<name>K2MLL7_TRYCR</name>